<keyword evidence="1" id="KW-1133">Transmembrane helix</keyword>
<comment type="caution">
    <text evidence="2">The sequence shown here is derived from an EMBL/GenBank/DDBJ whole genome shotgun (WGS) entry which is preliminary data.</text>
</comment>
<organism evidence="2 3">
    <name type="scientific">Plastoroseomonas hellenica</name>
    <dbReference type="NCBI Taxonomy" id="2687306"/>
    <lineage>
        <taxon>Bacteria</taxon>
        <taxon>Pseudomonadati</taxon>
        <taxon>Pseudomonadota</taxon>
        <taxon>Alphaproteobacteria</taxon>
        <taxon>Acetobacterales</taxon>
        <taxon>Acetobacteraceae</taxon>
        <taxon>Plastoroseomonas</taxon>
    </lineage>
</organism>
<evidence type="ECO:0000313" key="2">
    <source>
        <dbReference type="EMBL" id="MBR0668886.1"/>
    </source>
</evidence>
<keyword evidence="1" id="KW-0472">Membrane</keyword>
<feature type="transmembrane region" description="Helical" evidence="1">
    <location>
        <begin position="7"/>
        <end position="30"/>
    </location>
</feature>
<evidence type="ECO:0000256" key="1">
    <source>
        <dbReference type="SAM" id="Phobius"/>
    </source>
</evidence>
<feature type="transmembrane region" description="Helical" evidence="1">
    <location>
        <begin position="42"/>
        <end position="61"/>
    </location>
</feature>
<accession>A0ABS5F8J2</accession>
<name>A0ABS5F8J2_9PROT</name>
<dbReference type="RefSeq" id="WP_211857114.1">
    <property type="nucleotide sequence ID" value="NZ_JAAGBB010000072.1"/>
</dbReference>
<dbReference type="EMBL" id="JAAGBB010000072">
    <property type="protein sequence ID" value="MBR0668886.1"/>
    <property type="molecule type" value="Genomic_DNA"/>
</dbReference>
<reference evidence="3" key="1">
    <citation type="journal article" date="2021" name="Syst. Appl. Microbiol.">
        <title>Roseomonas hellenica sp. nov., isolated from roots of wild-growing Alkanna tinctoria.</title>
        <authorList>
            <person name="Rat A."/>
            <person name="Naranjo H.D."/>
            <person name="Lebbe L."/>
            <person name="Cnockaert M."/>
            <person name="Krigas N."/>
            <person name="Grigoriadou K."/>
            <person name="Maloupa E."/>
            <person name="Willems A."/>
        </authorList>
    </citation>
    <scope>NUCLEOTIDE SEQUENCE [LARGE SCALE GENOMIC DNA]</scope>
    <source>
        <strain evidence="3">LMG 31523</strain>
    </source>
</reference>
<keyword evidence="3" id="KW-1185">Reference proteome</keyword>
<sequence>MPRLEDALAYAAFSLLGLGIVLGGWAFWLVENSFRGGDAQRLLLLGAAACAGAVASVVVSAKMAERRLRREERSGKGRMTFD</sequence>
<dbReference type="Proteomes" id="UP001196870">
    <property type="component" value="Unassembled WGS sequence"/>
</dbReference>
<keyword evidence="1" id="KW-0812">Transmembrane</keyword>
<proteinExistence type="predicted"/>
<gene>
    <name evidence="2" type="ORF">GXW71_31340</name>
</gene>
<evidence type="ECO:0000313" key="3">
    <source>
        <dbReference type="Proteomes" id="UP001196870"/>
    </source>
</evidence>
<protein>
    <submittedName>
        <fullName evidence="2">Uncharacterized protein</fullName>
    </submittedName>
</protein>